<dbReference type="PROSITE" id="PS51012">
    <property type="entry name" value="ABC_TM2"/>
    <property type="match status" value="1"/>
</dbReference>
<keyword evidence="4" id="KW-1003">Cell membrane</keyword>
<dbReference type="Pfam" id="PF12698">
    <property type="entry name" value="ABC2_membrane_3"/>
    <property type="match status" value="1"/>
</dbReference>
<dbReference type="GO" id="GO:0140359">
    <property type="term" value="F:ABC-type transporter activity"/>
    <property type="evidence" value="ECO:0007669"/>
    <property type="project" value="InterPro"/>
</dbReference>
<comment type="caution">
    <text evidence="10">The sequence shown here is derived from an EMBL/GenBank/DDBJ whole genome shotgun (WGS) entry which is preliminary data.</text>
</comment>
<evidence type="ECO:0000256" key="1">
    <source>
        <dbReference type="ARBA" id="ARBA00004651"/>
    </source>
</evidence>
<evidence type="ECO:0000313" key="10">
    <source>
        <dbReference type="EMBL" id="MCL7745528.1"/>
    </source>
</evidence>
<evidence type="ECO:0000256" key="8">
    <source>
        <dbReference type="SAM" id="Phobius"/>
    </source>
</evidence>
<organism evidence="10 11">
    <name type="scientific">Halalkalibacter alkaliphilus</name>
    <dbReference type="NCBI Taxonomy" id="2917993"/>
    <lineage>
        <taxon>Bacteria</taxon>
        <taxon>Bacillati</taxon>
        <taxon>Bacillota</taxon>
        <taxon>Bacilli</taxon>
        <taxon>Bacillales</taxon>
        <taxon>Bacillaceae</taxon>
        <taxon>Halalkalibacter</taxon>
    </lineage>
</organism>
<comment type="similarity">
    <text evidence="2">Belongs to the ABC-2 integral membrane protein family.</text>
</comment>
<evidence type="ECO:0000259" key="9">
    <source>
        <dbReference type="PROSITE" id="PS51012"/>
    </source>
</evidence>
<dbReference type="Proteomes" id="UP001139150">
    <property type="component" value="Unassembled WGS sequence"/>
</dbReference>
<proteinExistence type="inferred from homology"/>
<evidence type="ECO:0000313" key="11">
    <source>
        <dbReference type="Proteomes" id="UP001139150"/>
    </source>
</evidence>
<feature type="transmembrane region" description="Helical" evidence="8">
    <location>
        <begin position="286"/>
        <end position="305"/>
    </location>
</feature>
<feature type="transmembrane region" description="Helical" evidence="8">
    <location>
        <begin position="253"/>
        <end position="274"/>
    </location>
</feature>
<dbReference type="GO" id="GO:0005886">
    <property type="term" value="C:plasma membrane"/>
    <property type="evidence" value="ECO:0007669"/>
    <property type="project" value="UniProtKB-SubCell"/>
</dbReference>
<comment type="subcellular location">
    <subcellularLocation>
        <location evidence="1">Cell membrane</location>
        <topology evidence="1">Multi-pass membrane protein</topology>
    </subcellularLocation>
</comment>
<gene>
    <name evidence="10" type="ORF">MF646_00190</name>
</gene>
<keyword evidence="7 8" id="KW-0472">Membrane</keyword>
<feature type="domain" description="ABC transmembrane type-2" evidence="9">
    <location>
        <begin position="138"/>
        <end position="367"/>
    </location>
</feature>
<keyword evidence="5 8" id="KW-0812">Transmembrane</keyword>
<keyword evidence="3" id="KW-0813">Transport</keyword>
<dbReference type="InterPro" id="IPR013525">
    <property type="entry name" value="ABC2_TM"/>
</dbReference>
<dbReference type="AlphaFoldDB" id="A0A9X2CME5"/>
<dbReference type="PANTHER" id="PTHR30294:SF38">
    <property type="entry name" value="TRANSPORT PERMEASE PROTEIN"/>
    <property type="match status" value="1"/>
</dbReference>
<feature type="transmembrane region" description="Helical" evidence="8">
    <location>
        <begin position="176"/>
        <end position="197"/>
    </location>
</feature>
<feature type="transmembrane region" description="Helical" evidence="8">
    <location>
        <begin position="218"/>
        <end position="241"/>
    </location>
</feature>
<accession>A0A9X2CME5</accession>
<dbReference type="EMBL" id="JAKRYL010000001">
    <property type="protein sequence ID" value="MCL7745528.1"/>
    <property type="molecule type" value="Genomic_DNA"/>
</dbReference>
<sequence>MRSVFLLQWQRLRRAPILVLSFLGLTILFVSFLAGFGGPNSHITIYTYGDPSLEEEKRVEWLDRLNEAENMTFRWVEESEAHEAVSSGDAGLALKLMNDDYRILIAVQEPSSVTVENYVYQVFSEELRLQEIASQVDAGEFRTEFERFLNEPSMKVVTESLSGEESSFIYDDQLHVLFGMTLFFSIYTIMFSLMNVAEEKRVGTWDRLIVSPLHKWQIYLGHLLYCFLIGYVQILVAFLFFKFIFGFDLGQRYGALLFVIACYTFAIVSLGMLVMGLVKRSQQMQAVIPILATAMAMLGGAYWPIEIVTNDIMVALAKGMPIYYGLDALRGVAIYNLGLPELLQPISIMLLFGVVCMGLGINLMERRA</sequence>
<keyword evidence="6 8" id="KW-1133">Transmembrane helix</keyword>
<name>A0A9X2CME5_9BACI</name>
<evidence type="ECO:0000256" key="2">
    <source>
        <dbReference type="ARBA" id="ARBA00007783"/>
    </source>
</evidence>
<evidence type="ECO:0000256" key="4">
    <source>
        <dbReference type="ARBA" id="ARBA00022475"/>
    </source>
</evidence>
<evidence type="ECO:0000256" key="6">
    <source>
        <dbReference type="ARBA" id="ARBA00022989"/>
    </source>
</evidence>
<evidence type="ECO:0000256" key="5">
    <source>
        <dbReference type="ARBA" id="ARBA00022692"/>
    </source>
</evidence>
<evidence type="ECO:0000256" key="7">
    <source>
        <dbReference type="ARBA" id="ARBA00023136"/>
    </source>
</evidence>
<reference evidence="10" key="1">
    <citation type="submission" date="2022-02" db="EMBL/GenBank/DDBJ databases">
        <title>Halalkalibacter sp. nov. isolated from Lonar Lake, India.</title>
        <authorList>
            <person name="Joshi A."/>
            <person name="Thite S."/>
            <person name="Lodha T."/>
        </authorList>
    </citation>
    <scope>NUCLEOTIDE SEQUENCE</scope>
    <source>
        <strain evidence="10">MEB205</strain>
    </source>
</reference>
<evidence type="ECO:0000256" key="3">
    <source>
        <dbReference type="ARBA" id="ARBA00022448"/>
    </source>
</evidence>
<protein>
    <submittedName>
        <fullName evidence="10">ABC transporter permease</fullName>
    </submittedName>
</protein>
<dbReference type="PANTHER" id="PTHR30294">
    <property type="entry name" value="MEMBRANE COMPONENT OF ABC TRANSPORTER YHHJ-RELATED"/>
    <property type="match status" value="1"/>
</dbReference>
<dbReference type="RefSeq" id="WP_250094469.1">
    <property type="nucleotide sequence ID" value="NZ_JAKRYL010000001.1"/>
</dbReference>
<feature type="transmembrane region" description="Helical" evidence="8">
    <location>
        <begin position="12"/>
        <end position="34"/>
    </location>
</feature>
<keyword evidence="11" id="KW-1185">Reference proteome</keyword>
<feature type="transmembrane region" description="Helical" evidence="8">
    <location>
        <begin position="342"/>
        <end position="364"/>
    </location>
</feature>
<dbReference type="InterPro" id="IPR047817">
    <property type="entry name" value="ABC2_TM_bact-type"/>
</dbReference>
<dbReference type="InterPro" id="IPR051449">
    <property type="entry name" value="ABC-2_transporter_component"/>
</dbReference>